<organism evidence="13 14">
    <name type="scientific">Megalops atlanticus</name>
    <name type="common">Tarpon</name>
    <name type="synonym">Clupea gigantea</name>
    <dbReference type="NCBI Taxonomy" id="7932"/>
    <lineage>
        <taxon>Eukaryota</taxon>
        <taxon>Metazoa</taxon>
        <taxon>Chordata</taxon>
        <taxon>Craniata</taxon>
        <taxon>Vertebrata</taxon>
        <taxon>Euteleostomi</taxon>
        <taxon>Actinopterygii</taxon>
        <taxon>Neopterygii</taxon>
        <taxon>Teleostei</taxon>
        <taxon>Elopiformes</taxon>
        <taxon>Megalopidae</taxon>
        <taxon>Megalops</taxon>
    </lineage>
</organism>
<keyword evidence="6" id="KW-0472">Membrane</keyword>
<dbReference type="AlphaFoldDB" id="A0A9D3TAZ3"/>
<dbReference type="InterPro" id="IPR003599">
    <property type="entry name" value="Ig_sub"/>
</dbReference>
<feature type="chain" id="PRO_5038735646" description="Ig-like domain-containing protein" evidence="11">
    <location>
        <begin position="21"/>
        <end position="152"/>
    </location>
</feature>
<comment type="caution">
    <text evidence="13">The sequence shown here is derived from an EMBL/GenBank/DDBJ whole genome shotgun (WGS) entry which is preliminary data.</text>
</comment>
<keyword evidence="8" id="KW-0675">Receptor</keyword>
<feature type="domain" description="Ig-like" evidence="12">
    <location>
        <begin position="35"/>
        <end position="132"/>
    </location>
</feature>
<dbReference type="GO" id="GO:0009897">
    <property type="term" value="C:external side of plasma membrane"/>
    <property type="evidence" value="ECO:0007669"/>
    <property type="project" value="TreeGrafter"/>
</dbReference>
<dbReference type="GO" id="GO:0042130">
    <property type="term" value="P:negative regulation of T cell proliferation"/>
    <property type="evidence" value="ECO:0007669"/>
    <property type="project" value="TreeGrafter"/>
</dbReference>
<keyword evidence="5" id="KW-1133">Transmembrane helix</keyword>
<protein>
    <recommendedName>
        <fullName evidence="12">Ig-like domain-containing protein</fullName>
    </recommendedName>
</protein>
<dbReference type="Proteomes" id="UP001046870">
    <property type="component" value="Chromosome 6"/>
</dbReference>
<evidence type="ECO:0000256" key="11">
    <source>
        <dbReference type="SAM" id="SignalP"/>
    </source>
</evidence>
<keyword evidence="14" id="KW-1185">Reference proteome</keyword>
<evidence type="ECO:0000256" key="2">
    <source>
        <dbReference type="ARBA" id="ARBA00022475"/>
    </source>
</evidence>
<dbReference type="PROSITE" id="PS50835">
    <property type="entry name" value="IG_LIKE"/>
    <property type="match status" value="1"/>
</dbReference>
<keyword evidence="10" id="KW-0393">Immunoglobulin domain</keyword>
<evidence type="ECO:0000256" key="8">
    <source>
        <dbReference type="ARBA" id="ARBA00023170"/>
    </source>
</evidence>
<keyword evidence="2" id="KW-1003">Cell membrane</keyword>
<dbReference type="GO" id="GO:0031295">
    <property type="term" value="P:T cell costimulation"/>
    <property type="evidence" value="ECO:0007669"/>
    <property type="project" value="TreeGrafter"/>
</dbReference>
<evidence type="ECO:0000256" key="6">
    <source>
        <dbReference type="ARBA" id="ARBA00023136"/>
    </source>
</evidence>
<dbReference type="InterPro" id="IPR013106">
    <property type="entry name" value="Ig_V-set"/>
</dbReference>
<gene>
    <name evidence="13" type="ORF">MATL_G00084780</name>
</gene>
<evidence type="ECO:0000256" key="3">
    <source>
        <dbReference type="ARBA" id="ARBA00022692"/>
    </source>
</evidence>
<accession>A0A9D3TAZ3</accession>
<evidence type="ECO:0000256" key="4">
    <source>
        <dbReference type="ARBA" id="ARBA00022729"/>
    </source>
</evidence>
<comment type="subcellular location">
    <subcellularLocation>
        <location evidence="1">Cell membrane</location>
        <topology evidence="1">Single-pass type I membrane protein</topology>
    </subcellularLocation>
</comment>
<dbReference type="SMART" id="SM00409">
    <property type="entry name" value="IG"/>
    <property type="match status" value="1"/>
</dbReference>
<dbReference type="Gene3D" id="2.60.40.10">
    <property type="entry name" value="Immunoglobulins"/>
    <property type="match status" value="1"/>
</dbReference>
<dbReference type="Pfam" id="PF07686">
    <property type="entry name" value="V-set"/>
    <property type="match status" value="1"/>
</dbReference>
<name>A0A9D3TAZ3_MEGAT</name>
<dbReference type="FunFam" id="2.60.40.10:FF:000142">
    <property type="entry name" value="V-set domain-containing T-cell activation inhibitor 1"/>
    <property type="match status" value="1"/>
</dbReference>
<evidence type="ECO:0000313" key="14">
    <source>
        <dbReference type="Proteomes" id="UP001046870"/>
    </source>
</evidence>
<dbReference type="EMBL" id="JAFDVH010000006">
    <property type="protein sequence ID" value="KAG7476617.1"/>
    <property type="molecule type" value="Genomic_DNA"/>
</dbReference>
<dbReference type="GO" id="GO:0006955">
    <property type="term" value="P:immune response"/>
    <property type="evidence" value="ECO:0007669"/>
    <property type="project" value="TreeGrafter"/>
</dbReference>
<evidence type="ECO:0000256" key="7">
    <source>
        <dbReference type="ARBA" id="ARBA00023157"/>
    </source>
</evidence>
<keyword evidence="3" id="KW-0812">Transmembrane</keyword>
<dbReference type="PANTHER" id="PTHR25466:SF14">
    <property type="entry name" value="BUTYROPHILIN SUBFAMILY 2 MEMBER A2-LIKE-RELATED"/>
    <property type="match status" value="1"/>
</dbReference>
<evidence type="ECO:0000313" key="13">
    <source>
        <dbReference type="EMBL" id="KAG7476617.1"/>
    </source>
</evidence>
<dbReference type="OrthoDB" id="7225082at2759"/>
<dbReference type="GO" id="GO:0042102">
    <property type="term" value="P:positive regulation of T cell proliferation"/>
    <property type="evidence" value="ECO:0007669"/>
    <property type="project" value="TreeGrafter"/>
</dbReference>
<dbReference type="InterPro" id="IPR007110">
    <property type="entry name" value="Ig-like_dom"/>
</dbReference>
<evidence type="ECO:0000256" key="1">
    <source>
        <dbReference type="ARBA" id="ARBA00004251"/>
    </source>
</evidence>
<sequence length="152" mass="17272">MKIRVFSMLLLMLFAAISEGFSVHGPAEPLIVQLGESVMLPCSVDTPLPLEELEVEWKRTDSETMVHLFQDGDSRPESQDETYSGRAEFFADEIPKGNFSLLLVNVTRQDRGKYKCVVHTRQETREAYADLVMEWLVVTGADEAVLCMRVRM</sequence>
<evidence type="ECO:0000256" key="5">
    <source>
        <dbReference type="ARBA" id="ARBA00022989"/>
    </source>
</evidence>
<dbReference type="InterPro" id="IPR013783">
    <property type="entry name" value="Ig-like_fold"/>
</dbReference>
<reference evidence="13" key="1">
    <citation type="submission" date="2021-01" db="EMBL/GenBank/DDBJ databases">
        <authorList>
            <person name="Zahm M."/>
            <person name="Roques C."/>
            <person name="Cabau C."/>
            <person name="Klopp C."/>
            <person name="Donnadieu C."/>
            <person name="Jouanno E."/>
            <person name="Lampietro C."/>
            <person name="Louis A."/>
            <person name="Herpin A."/>
            <person name="Echchiki A."/>
            <person name="Berthelot C."/>
            <person name="Parey E."/>
            <person name="Roest-Crollius H."/>
            <person name="Braasch I."/>
            <person name="Postlethwait J."/>
            <person name="Bobe J."/>
            <person name="Montfort J."/>
            <person name="Bouchez O."/>
            <person name="Begum T."/>
            <person name="Mejri S."/>
            <person name="Adams A."/>
            <person name="Chen W.-J."/>
            <person name="Guiguen Y."/>
        </authorList>
    </citation>
    <scope>NUCLEOTIDE SEQUENCE</scope>
    <source>
        <strain evidence="13">YG-15Mar2019-1</strain>
        <tissue evidence="13">Brain</tissue>
    </source>
</reference>
<feature type="signal peptide" evidence="11">
    <location>
        <begin position="1"/>
        <end position="20"/>
    </location>
</feature>
<dbReference type="InterPro" id="IPR036179">
    <property type="entry name" value="Ig-like_dom_sf"/>
</dbReference>
<dbReference type="GO" id="GO:0071222">
    <property type="term" value="P:cellular response to lipopolysaccharide"/>
    <property type="evidence" value="ECO:0007669"/>
    <property type="project" value="TreeGrafter"/>
</dbReference>
<dbReference type="GO" id="GO:0007166">
    <property type="term" value="P:cell surface receptor signaling pathway"/>
    <property type="evidence" value="ECO:0007669"/>
    <property type="project" value="TreeGrafter"/>
</dbReference>
<proteinExistence type="predicted"/>
<evidence type="ECO:0000259" key="12">
    <source>
        <dbReference type="PROSITE" id="PS50835"/>
    </source>
</evidence>
<keyword evidence="4 11" id="KW-0732">Signal</keyword>
<keyword evidence="9" id="KW-0325">Glycoprotein</keyword>
<dbReference type="SUPFAM" id="SSF48726">
    <property type="entry name" value="Immunoglobulin"/>
    <property type="match status" value="1"/>
</dbReference>
<dbReference type="PANTHER" id="PTHR25466">
    <property type="entry name" value="T-LYMPHOCYTE ACTIVATION ANTIGEN"/>
    <property type="match status" value="1"/>
</dbReference>
<keyword evidence="7" id="KW-1015">Disulfide bond</keyword>
<dbReference type="InterPro" id="IPR051713">
    <property type="entry name" value="T-cell_Activation_Regulation"/>
</dbReference>
<evidence type="ECO:0000256" key="9">
    <source>
        <dbReference type="ARBA" id="ARBA00023180"/>
    </source>
</evidence>
<evidence type="ECO:0000256" key="10">
    <source>
        <dbReference type="ARBA" id="ARBA00023319"/>
    </source>
</evidence>